<keyword evidence="3" id="KW-1185">Reference proteome</keyword>
<dbReference type="PANTHER" id="PTHR34145">
    <property type="entry name" value="OS02G0105600 PROTEIN"/>
    <property type="match status" value="1"/>
</dbReference>
<evidence type="ECO:0000259" key="1">
    <source>
        <dbReference type="Pfam" id="PF24758"/>
    </source>
</evidence>
<dbReference type="InterPro" id="IPR032675">
    <property type="entry name" value="LRR_dom_sf"/>
</dbReference>
<dbReference type="Pfam" id="PF24758">
    <property type="entry name" value="LRR_At5g56370"/>
    <property type="match status" value="1"/>
</dbReference>
<accession>A0A7J7MNN9</accession>
<name>A0A7J7MNN9_9MAGN</name>
<evidence type="ECO:0000313" key="3">
    <source>
        <dbReference type="Proteomes" id="UP000541444"/>
    </source>
</evidence>
<proteinExistence type="predicted"/>
<dbReference type="Gene3D" id="3.80.10.10">
    <property type="entry name" value="Ribonuclease Inhibitor"/>
    <property type="match status" value="1"/>
</dbReference>
<comment type="caution">
    <text evidence="2">The sequence shown here is derived from an EMBL/GenBank/DDBJ whole genome shotgun (WGS) entry which is preliminary data.</text>
</comment>
<protein>
    <recommendedName>
        <fullName evidence="1">F-box/LRR-repeat protein 15/At3g58940/PEG3-like LRR domain-containing protein</fullName>
    </recommendedName>
</protein>
<dbReference type="InterPro" id="IPR055411">
    <property type="entry name" value="LRR_FXL15/At3g58940/PEG3-like"/>
</dbReference>
<dbReference type="OrthoDB" id="1939225at2759"/>
<reference evidence="2 3" key="1">
    <citation type="journal article" date="2020" name="IScience">
        <title>Genome Sequencing of the Endangered Kingdonia uniflora (Circaeasteraceae, Ranunculales) Reveals Potential Mechanisms of Evolutionary Specialization.</title>
        <authorList>
            <person name="Sun Y."/>
            <person name="Deng T."/>
            <person name="Zhang A."/>
            <person name="Moore M.J."/>
            <person name="Landis J.B."/>
            <person name="Lin N."/>
            <person name="Zhang H."/>
            <person name="Zhang X."/>
            <person name="Huang J."/>
            <person name="Zhang X."/>
            <person name="Sun H."/>
            <person name="Wang H."/>
        </authorList>
    </citation>
    <scope>NUCLEOTIDE SEQUENCE [LARGE SCALE GENOMIC DNA]</scope>
    <source>
        <strain evidence="2">TB1705</strain>
        <tissue evidence="2">Leaf</tissue>
    </source>
</reference>
<dbReference type="AlphaFoldDB" id="A0A7J7MNN9"/>
<organism evidence="2 3">
    <name type="scientific">Kingdonia uniflora</name>
    <dbReference type="NCBI Taxonomy" id="39325"/>
    <lineage>
        <taxon>Eukaryota</taxon>
        <taxon>Viridiplantae</taxon>
        <taxon>Streptophyta</taxon>
        <taxon>Embryophyta</taxon>
        <taxon>Tracheophyta</taxon>
        <taxon>Spermatophyta</taxon>
        <taxon>Magnoliopsida</taxon>
        <taxon>Ranunculales</taxon>
        <taxon>Circaeasteraceae</taxon>
        <taxon>Kingdonia</taxon>
    </lineage>
</organism>
<dbReference type="EMBL" id="JACGCM010001343">
    <property type="protein sequence ID" value="KAF6156400.1"/>
    <property type="molecule type" value="Genomic_DNA"/>
</dbReference>
<sequence>MEDKEYLARDIVPEVVPVKSPSLKHLLMDIDFMIPKDIRAAVSLLRSSPNLENRTMQQKLIDGSFSYQGGKFKELVLVFWESNTEQYKLTSNFFSLQYLHSLWLCQCAFTLPPEFEGFRHLQTLYLEMINMTDSIFECLISKCPLLQKLELINFYGCSCLKINAPNLRYLNLDGEFEDIIFKDNAVLSTVTIGLRQQLEDDKSKKLIDLSRSLPLIKSFELKSYFLEYLGVENVPDGLPGVNTSLKFLSVSLHFRNPKEVTALICMLLWSPNLERLELISLGVNKVPVGVPVSACLKFLSVQIGFGNPREVMAVICMLQWSPNLEELEMYVLKDDIRDYPEDFNHFSYSFDKLELIKLNNFSGVELISKSFKACMNHIQSHVFSFSIYVISLLEGAGGIE</sequence>
<evidence type="ECO:0000313" key="2">
    <source>
        <dbReference type="EMBL" id="KAF6156400.1"/>
    </source>
</evidence>
<dbReference type="SUPFAM" id="SSF52047">
    <property type="entry name" value="RNI-like"/>
    <property type="match status" value="1"/>
</dbReference>
<dbReference type="Proteomes" id="UP000541444">
    <property type="component" value="Unassembled WGS sequence"/>
</dbReference>
<dbReference type="InterPro" id="IPR053772">
    <property type="entry name" value="At1g61320/At1g61330-like"/>
</dbReference>
<feature type="domain" description="F-box/LRR-repeat protein 15/At3g58940/PEG3-like LRR" evidence="1">
    <location>
        <begin position="72"/>
        <end position="277"/>
    </location>
</feature>
<gene>
    <name evidence="2" type="ORF">GIB67_031521</name>
</gene>
<dbReference type="PANTHER" id="PTHR34145:SF28">
    <property type="entry name" value="F-BOX DOMAIN-CONTAINING PROTEIN"/>
    <property type="match status" value="1"/>
</dbReference>